<organism evidence="1">
    <name type="scientific">Arundo donax</name>
    <name type="common">Giant reed</name>
    <name type="synonym">Donax arundinaceus</name>
    <dbReference type="NCBI Taxonomy" id="35708"/>
    <lineage>
        <taxon>Eukaryota</taxon>
        <taxon>Viridiplantae</taxon>
        <taxon>Streptophyta</taxon>
        <taxon>Embryophyta</taxon>
        <taxon>Tracheophyta</taxon>
        <taxon>Spermatophyta</taxon>
        <taxon>Magnoliopsida</taxon>
        <taxon>Liliopsida</taxon>
        <taxon>Poales</taxon>
        <taxon>Poaceae</taxon>
        <taxon>PACMAD clade</taxon>
        <taxon>Arundinoideae</taxon>
        <taxon>Arundineae</taxon>
        <taxon>Arundo</taxon>
    </lineage>
</organism>
<accession>A0A0A9EA08</accession>
<proteinExistence type="predicted"/>
<evidence type="ECO:0000313" key="1">
    <source>
        <dbReference type="EMBL" id="JAD95873.1"/>
    </source>
</evidence>
<reference evidence="1" key="1">
    <citation type="submission" date="2014-09" db="EMBL/GenBank/DDBJ databases">
        <authorList>
            <person name="Magalhaes I.L.F."/>
            <person name="Oliveira U."/>
            <person name="Santos F.R."/>
            <person name="Vidigal T.H.D.A."/>
            <person name="Brescovit A.D."/>
            <person name="Santos A.J."/>
        </authorList>
    </citation>
    <scope>NUCLEOTIDE SEQUENCE</scope>
    <source>
        <tissue evidence="1">Shoot tissue taken approximately 20 cm above the soil surface</tissue>
    </source>
</reference>
<name>A0A0A9EA08_ARUDO</name>
<reference evidence="1" key="2">
    <citation type="journal article" date="2015" name="Data Brief">
        <title>Shoot transcriptome of the giant reed, Arundo donax.</title>
        <authorList>
            <person name="Barrero R.A."/>
            <person name="Guerrero F.D."/>
            <person name="Moolhuijzen P."/>
            <person name="Goolsby J.A."/>
            <person name="Tidwell J."/>
            <person name="Bellgard S.E."/>
            <person name="Bellgard M.I."/>
        </authorList>
    </citation>
    <scope>NUCLEOTIDE SEQUENCE</scope>
    <source>
        <tissue evidence="1">Shoot tissue taken approximately 20 cm above the soil surface</tissue>
    </source>
</reference>
<sequence>MYQRSNDSPPSKACTIDRFSVLQRGHLTDAKGSSCLLATIFTH</sequence>
<protein>
    <submittedName>
        <fullName evidence="1">Uncharacterized protein</fullName>
    </submittedName>
</protein>
<dbReference type="EMBL" id="GBRH01202022">
    <property type="protein sequence ID" value="JAD95873.1"/>
    <property type="molecule type" value="Transcribed_RNA"/>
</dbReference>
<dbReference type="AlphaFoldDB" id="A0A0A9EA08"/>